<feature type="transmembrane region" description="Helical" evidence="1">
    <location>
        <begin position="138"/>
        <end position="156"/>
    </location>
</feature>
<dbReference type="RefSeq" id="WP_146502610.1">
    <property type="nucleotide sequence ID" value="NZ_SJPG01000001.1"/>
</dbReference>
<feature type="transmembrane region" description="Helical" evidence="1">
    <location>
        <begin position="201"/>
        <end position="220"/>
    </location>
</feature>
<feature type="transmembrane region" description="Helical" evidence="1">
    <location>
        <begin position="89"/>
        <end position="118"/>
    </location>
</feature>
<feature type="transmembrane region" description="Helical" evidence="1">
    <location>
        <begin position="410"/>
        <end position="431"/>
    </location>
</feature>
<dbReference type="AlphaFoldDB" id="A0A5C5XDM6"/>
<name>A0A5C5XDM6_9PLAN</name>
<feature type="transmembrane region" description="Helical" evidence="1">
    <location>
        <begin position="336"/>
        <end position="356"/>
    </location>
</feature>
<evidence type="ECO:0000313" key="2">
    <source>
        <dbReference type="EMBL" id="TWT60491.1"/>
    </source>
</evidence>
<proteinExistence type="predicted"/>
<feature type="transmembrane region" description="Helical" evidence="1">
    <location>
        <begin position="46"/>
        <end position="68"/>
    </location>
</feature>
<keyword evidence="1" id="KW-1133">Transmembrane helix</keyword>
<dbReference type="Proteomes" id="UP000316095">
    <property type="component" value="Unassembled WGS sequence"/>
</dbReference>
<feature type="transmembrane region" description="Helical" evidence="1">
    <location>
        <begin position="163"/>
        <end position="181"/>
    </location>
</feature>
<gene>
    <name evidence="2" type="ORF">Pan54_12050</name>
</gene>
<keyword evidence="1" id="KW-0472">Membrane</keyword>
<keyword evidence="3" id="KW-1185">Reference proteome</keyword>
<evidence type="ECO:0000256" key="1">
    <source>
        <dbReference type="SAM" id="Phobius"/>
    </source>
</evidence>
<feature type="transmembrane region" description="Helical" evidence="1">
    <location>
        <begin position="476"/>
        <end position="496"/>
    </location>
</feature>
<sequence length="990" mass="114365">MNGLRQMIWKEYRIVGPFIGLMLVLSLFGSFYILTGSINSSTRVGLLAFHIATVIAAALLMGVLMFAGEREFGAENLLRRLDIPPWQIWASKVIVAMCGLLVLVGCLFMINWLVIVSLRLMGDPRVTNAYLSSESMDFFWGPSLSVITALELGILFSCLTNRLLTALVGAVIALIILTITLSDSTLMQDVADLYFRWHWKYGVLIVILAGLDALVIQRWLTGRQLVGLSGWEWPSLQWNVVAYGHRLSPKWRFASRVLWCEVRQSGWSWMLLMLFAVVMEILFTWWGDMQIPSFSWVLIPFLLGVLCFYSEQNRSRPRFWYQRGATGFDFWLSKNAIWLLVLFSILFTVQMIQFAGQGGWAGSTRDTSSFWVRLSQASIPISEINLNSPWVIALVVFFATQKMMLMVSQIVLAILCTLGINFFWIMMIGQGVNYAEVSLWIVFTPVIIAYGYLSWMKTADLLADRNERFRFRWSMLLALPLAVLIGFIGFCSYRAYSVPLNRSLFGLAHLKLSEQETDAEFTQRYRSLCQEFVELESEHSEVERKWREEPRTPTSEDPTGESKLMALREKHWALRAPIAHQIMQLLEQQVDAGKPLLIETQVIENKRTVNTLDYHHLKSRILWASRYLPEELIGNHSAQKELRYLWDYDALYAKTLYEYRSFMSNENMARLFYNSRSTDKKSTGLIYHLYAEENSESLKELAIECKVRESNLPKLSDIVENKYAGTYQGLQNINSIALEKLKTALFPTPEQLNSTHQDNLLGEAMLVMPLMLPSEQEHFRRTLINTSNDVWSEARRLDALVLNDAVVGDSWKKIYVENGLQRFYFIDPNLWISYQHQSFLAFIETHQEYRFTQTVLALMAFQKRTGVYPKSLQELLPTELAELPIDPWTGLPFEYVPPDFNGELVRGEEQIPVKFPLLWSRGRWELDMEYAPTVEKPTRYILISQNRYRELIFNRLAQLKTGEELNVGTKVKENASFNDWSLNCELPMKN</sequence>
<reference evidence="2 3" key="1">
    <citation type="submission" date="2019-02" db="EMBL/GenBank/DDBJ databases">
        <title>Deep-cultivation of Planctomycetes and their phenomic and genomic characterization uncovers novel biology.</title>
        <authorList>
            <person name="Wiegand S."/>
            <person name="Jogler M."/>
            <person name="Boedeker C."/>
            <person name="Pinto D."/>
            <person name="Vollmers J."/>
            <person name="Rivas-Marin E."/>
            <person name="Kohn T."/>
            <person name="Peeters S.H."/>
            <person name="Heuer A."/>
            <person name="Rast P."/>
            <person name="Oberbeckmann S."/>
            <person name="Bunk B."/>
            <person name="Jeske O."/>
            <person name="Meyerdierks A."/>
            <person name="Storesund J.E."/>
            <person name="Kallscheuer N."/>
            <person name="Luecker S."/>
            <person name="Lage O.M."/>
            <person name="Pohl T."/>
            <person name="Merkel B.J."/>
            <person name="Hornburger P."/>
            <person name="Mueller R.-W."/>
            <person name="Bruemmer F."/>
            <person name="Labrenz M."/>
            <person name="Spormann A.M."/>
            <person name="Op Den Camp H."/>
            <person name="Overmann J."/>
            <person name="Amann R."/>
            <person name="Jetten M.S.M."/>
            <person name="Mascher T."/>
            <person name="Medema M.H."/>
            <person name="Devos D.P."/>
            <person name="Kaster A.-K."/>
            <person name="Ovreas L."/>
            <person name="Rohde M."/>
            <person name="Galperin M.Y."/>
            <person name="Jogler C."/>
        </authorList>
    </citation>
    <scope>NUCLEOTIDE SEQUENCE [LARGE SCALE GENOMIC DNA]</scope>
    <source>
        <strain evidence="2 3">Pan54</strain>
    </source>
</reference>
<dbReference type="OrthoDB" id="287158at2"/>
<comment type="caution">
    <text evidence="2">The sequence shown here is derived from an EMBL/GenBank/DDBJ whole genome shotgun (WGS) entry which is preliminary data.</text>
</comment>
<feature type="transmembrane region" description="Helical" evidence="1">
    <location>
        <begin position="437"/>
        <end position="455"/>
    </location>
</feature>
<feature type="transmembrane region" description="Helical" evidence="1">
    <location>
        <begin position="12"/>
        <end position="34"/>
    </location>
</feature>
<dbReference type="EMBL" id="SJPG01000001">
    <property type="protein sequence ID" value="TWT60491.1"/>
    <property type="molecule type" value="Genomic_DNA"/>
</dbReference>
<feature type="transmembrane region" description="Helical" evidence="1">
    <location>
        <begin position="376"/>
        <end position="398"/>
    </location>
</feature>
<accession>A0A5C5XDM6</accession>
<protein>
    <submittedName>
        <fullName evidence="2">Uncharacterized protein</fullName>
    </submittedName>
</protein>
<keyword evidence="1" id="KW-0812">Transmembrane</keyword>
<evidence type="ECO:0000313" key="3">
    <source>
        <dbReference type="Proteomes" id="UP000316095"/>
    </source>
</evidence>
<feature type="transmembrane region" description="Helical" evidence="1">
    <location>
        <begin position="266"/>
        <end position="287"/>
    </location>
</feature>
<organism evidence="2 3">
    <name type="scientific">Rubinisphaera italica</name>
    <dbReference type="NCBI Taxonomy" id="2527969"/>
    <lineage>
        <taxon>Bacteria</taxon>
        <taxon>Pseudomonadati</taxon>
        <taxon>Planctomycetota</taxon>
        <taxon>Planctomycetia</taxon>
        <taxon>Planctomycetales</taxon>
        <taxon>Planctomycetaceae</taxon>
        <taxon>Rubinisphaera</taxon>
    </lineage>
</organism>
<feature type="transmembrane region" description="Helical" evidence="1">
    <location>
        <begin position="293"/>
        <end position="310"/>
    </location>
</feature>